<dbReference type="KEGG" id="eme:CEM_070"/>
<dbReference type="NCBIfam" id="NF005968">
    <property type="entry name" value="PRK08057.1-2"/>
    <property type="match status" value="1"/>
</dbReference>
<dbReference type="GO" id="GO:0009236">
    <property type="term" value="P:cobalamin biosynthetic process"/>
    <property type="evidence" value="ECO:0007669"/>
    <property type="project" value="UniProtKB-UniPathway"/>
</dbReference>
<evidence type="ECO:0000256" key="1">
    <source>
        <dbReference type="ARBA" id="ARBA00004953"/>
    </source>
</evidence>
<dbReference type="EC" id="1.3.1.54" evidence="4"/>
<dbReference type="InterPro" id="IPR003723">
    <property type="entry name" value="Precorrin-6x_reduct"/>
</dbReference>
<protein>
    <submittedName>
        <fullName evidence="4">Precorrin-6A reductase</fullName>
        <ecNumber evidence="4">1.3.1.54</ecNumber>
    </submittedName>
</protein>
<dbReference type="Pfam" id="PF02571">
    <property type="entry name" value="CbiJ"/>
    <property type="match status" value="1"/>
</dbReference>
<organism evidence="4 5">
    <name type="scientific">Candidatus Johnevansia muelleri</name>
    <dbReference type="NCBI Taxonomy" id="1495769"/>
    <lineage>
        <taxon>Bacteria</taxon>
        <taxon>Pseudomonadati</taxon>
        <taxon>Pseudomonadota</taxon>
        <taxon>Gammaproteobacteria</taxon>
        <taxon>Candidatus Johnevansiales</taxon>
        <taxon>Candidatus Johnevansiaceae</taxon>
        <taxon>Candidatus Johnevansia</taxon>
    </lineage>
</organism>
<dbReference type="HOGENOM" id="CLU_068627_1_0_6"/>
<dbReference type="PANTHER" id="PTHR36925:SF1">
    <property type="entry name" value="COBALT-PRECORRIN-6A REDUCTASE"/>
    <property type="match status" value="1"/>
</dbReference>
<evidence type="ECO:0000256" key="3">
    <source>
        <dbReference type="ARBA" id="ARBA00023002"/>
    </source>
</evidence>
<dbReference type="UniPathway" id="UPA00148"/>
<evidence type="ECO:0000256" key="2">
    <source>
        <dbReference type="ARBA" id="ARBA00022573"/>
    </source>
</evidence>
<dbReference type="OrthoDB" id="5183775at2"/>
<dbReference type="GO" id="GO:0016994">
    <property type="term" value="F:precorrin-6A reductase activity"/>
    <property type="evidence" value="ECO:0007669"/>
    <property type="project" value="UniProtKB-EC"/>
</dbReference>
<dbReference type="Proteomes" id="UP000032420">
    <property type="component" value="Chromosome I"/>
</dbReference>
<dbReference type="PANTHER" id="PTHR36925">
    <property type="entry name" value="COBALT-PRECORRIN-6A REDUCTASE"/>
    <property type="match status" value="1"/>
</dbReference>
<keyword evidence="3 4" id="KW-0560">Oxidoreductase</keyword>
<proteinExistence type="predicted"/>
<dbReference type="EMBL" id="LM655252">
    <property type="protein sequence ID" value="CDZ16342.1"/>
    <property type="molecule type" value="Genomic_DNA"/>
</dbReference>
<reference evidence="5" key="1">
    <citation type="submission" date="2014-07" db="EMBL/GenBank/DDBJ databases">
        <authorList>
            <person name="Santos-Garcia D."/>
        </authorList>
    </citation>
    <scope>NUCLEOTIDE SEQUENCE [LARGE SCALE GENOMIC DNA]</scope>
</reference>
<dbReference type="PROSITE" id="PS51014">
    <property type="entry name" value="COBK_CBIJ"/>
    <property type="match status" value="1"/>
</dbReference>
<name>A0A078KE85_9GAMM</name>
<evidence type="ECO:0000313" key="4">
    <source>
        <dbReference type="EMBL" id="CDZ16342.1"/>
    </source>
</evidence>
<evidence type="ECO:0000313" key="5">
    <source>
        <dbReference type="Proteomes" id="UP000032420"/>
    </source>
</evidence>
<gene>
    <name evidence="4" type="primary">cobK</name>
    <name evidence="4" type="ORF">CEM_070</name>
</gene>
<comment type="pathway">
    <text evidence="1">Cofactor biosynthesis; adenosylcobalamin biosynthesis.</text>
</comment>
<dbReference type="STRING" id="1495769.CEM_070"/>
<keyword evidence="5" id="KW-1185">Reference proteome</keyword>
<accession>A0A078KE85</accession>
<dbReference type="AlphaFoldDB" id="A0A078KE85"/>
<keyword evidence="2" id="KW-0169">Cobalamin biosynthesis</keyword>
<sequence>MSIILPYKILILGGTYEARKLLLKITSFNKFNTILSLYGSTIYPIVKYFNIRIGGFGGSTGLSAYIYQEKISAVIIATHPFSEIIFQNIMKVKRATGIPIIHLIRPYWKYTHNKLINCKNIEDVLIVLNNFPTSKIFLTLGRNQIKIFEKVPQHFYLIRSIDPINTKINLPKSKIIFARGPFYIKNEIKLIKKEAIDVIVTKNSGGTSVLPKINAARILGIPIIMIERPYKPFIFPTVTYLYDVINWLKIFLK</sequence>